<dbReference type="AlphaFoldDB" id="A0A1C1CJF0"/>
<keyword evidence="3" id="KW-1185">Reference proteome</keyword>
<reference evidence="3" key="1">
    <citation type="submission" date="2015-07" db="EMBL/GenBank/DDBJ databases">
        <authorList>
            <person name="Teixeira M.M."/>
            <person name="Souza R.C."/>
            <person name="Almeida L.G."/>
            <person name="Vicente V.A."/>
            <person name="de Hoog S."/>
            <person name="Bocca A.L."/>
            <person name="de Almeida S.R."/>
            <person name="Vasconcelos A.T."/>
            <person name="Felipe M.S."/>
        </authorList>
    </citation>
    <scope>NUCLEOTIDE SEQUENCE [LARGE SCALE GENOMIC DNA]</scope>
    <source>
        <strain evidence="3">KSF</strain>
    </source>
</reference>
<dbReference type="Proteomes" id="UP000094526">
    <property type="component" value="Unassembled WGS sequence"/>
</dbReference>
<evidence type="ECO:0000313" key="3">
    <source>
        <dbReference type="Proteomes" id="UP000094526"/>
    </source>
</evidence>
<keyword evidence="1" id="KW-1133">Transmembrane helix</keyword>
<dbReference type="OrthoDB" id="4161389at2759"/>
<gene>
    <name evidence="2" type="ORF">CLCR_04412</name>
</gene>
<organism evidence="2 3">
    <name type="scientific">Cladophialophora carrionii</name>
    <dbReference type="NCBI Taxonomy" id="86049"/>
    <lineage>
        <taxon>Eukaryota</taxon>
        <taxon>Fungi</taxon>
        <taxon>Dikarya</taxon>
        <taxon>Ascomycota</taxon>
        <taxon>Pezizomycotina</taxon>
        <taxon>Eurotiomycetes</taxon>
        <taxon>Chaetothyriomycetidae</taxon>
        <taxon>Chaetothyriales</taxon>
        <taxon>Herpotrichiellaceae</taxon>
        <taxon>Cladophialophora</taxon>
    </lineage>
</organism>
<evidence type="ECO:0000256" key="1">
    <source>
        <dbReference type="SAM" id="Phobius"/>
    </source>
</evidence>
<protein>
    <submittedName>
        <fullName evidence="2">Uncharacterized protein</fullName>
    </submittedName>
</protein>
<keyword evidence="1" id="KW-0472">Membrane</keyword>
<dbReference type="VEuPathDB" id="FungiDB:CLCR_04412"/>
<comment type="caution">
    <text evidence="2">The sequence shown here is derived from an EMBL/GenBank/DDBJ whole genome shotgun (WGS) entry which is preliminary data.</text>
</comment>
<feature type="transmembrane region" description="Helical" evidence="1">
    <location>
        <begin position="69"/>
        <end position="95"/>
    </location>
</feature>
<evidence type="ECO:0000313" key="2">
    <source>
        <dbReference type="EMBL" id="OCT48561.1"/>
    </source>
</evidence>
<sequence length="149" mass="17128">MPIPHEIHAAFDQFGDLDFSELMYGIVLFVNLGRHFCLTRYYAFENFVLDTCDEIRYRDPSCDRSGATLVGLIVLIVVLSATPGPVALMVVALLLCEMVKLLPEMVMGREWDYDDDEEGVDYEYDEEGLDFEHDEEGLDFEDETNVEKR</sequence>
<name>A0A1C1CJF0_9EURO</name>
<keyword evidence="1" id="KW-0812">Transmembrane</keyword>
<dbReference type="EMBL" id="LGRB01000012">
    <property type="protein sequence ID" value="OCT48561.1"/>
    <property type="molecule type" value="Genomic_DNA"/>
</dbReference>
<accession>A0A1C1CJF0</accession>
<dbReference type="VEuPathDB" id="FungiDB:G647_10287"/>
<proteinExistence type="predicted"/>